<keyword evidence="7" id="KW-1185">Reference proteome</keyword>
<dbReference type="OrthoDB" id="9780765at2"/>
<proteinExistence type="inferred from homology"/>
<dbReference type="InterPro" id="IPR016292">
    <property type="entry name" value="Epoxide_hydrolase"/>
</dbReference>
<dbReference type="PIRSF" id="PIRSF001112">
    <property type="entry name" value="Epoxide_hydrolase"/>
    <property type="match status" value="1"/>
</dbReference>
<accession>A0A4P6JIV7</accession>
<feature type="active site" description="Nucleophile" evidence="4">
    <location>
        <position position="178"/>
    </location>
</feature>
<evidence type="ECO:0000313" key="7">
    <source>
        <dbReference type="Proteomes" id="UP000290365"/>
    </source>
</evidence>
<evidence type="ECO:0000256" key="3">
    <source>
        <dbReference type="ARBA" id="ARBA00022801"/>
    </source>
</evidence>
<name>A0A4P6JIV7_KTERU</name>
<organism evidence="6 7">
    <name type="scientific">Ktedonosporobacter rubrisoli</name>
    <dbReference type="NCBI Taxonomy" id="2509675"/>
    <lineage>
        <taxon>Bacteria</taxon>
        <taxon>Bacillati</taxon>
        <taxon>Chloroflexota</taxon>
        <taxon>Ktedonobacteria</taxon>
        <taxon>Ktedonobacterales</taxon>
        <taxon>Ktedonosporobacteraceae</taxon>
        <taxon>Ktedonosporobacter</taxon>
    </lineage>
</organism>
<sequence>MTIQPFKIAIPQPTLDDLRERLARTRWPDEVEGAGWSYGTNLDYLKSLVAYWQHEYDWRKQEAALNRFTQFRTEIDGLGIHFIHERGKGPKPLPIILTHGWPDSFYRMHKIIPMLTDPESFGGNAADSFDVIVPSIPGFGFSDPVRKPGWTVKQTAELWATLMRDVLGYQRYAAAGGDGGSPISQLLALSSPTSVIGIHLTDIGFQATMNLDPASLTPIEQEYLGAMQQRFFQEGGYVMIQSTKPQTLAYGLNDSPVGLAAWIIEKFYGWSDIDGALEHAYTKDELLTNIMIYWVTQTINPSIRSYYEESHAPSLQAGQRVEVPVAMALFPKDTPAPRALAERTLRIERWTEMPRGGHFPALEEPELLVEDLRAFYSSLR</sequence>
<evidence type="ECO:0000256" key="2">
    <source>
        <dbReference type="ARBA" id="ARBA00022797"/>
    </source>
</evidence>
<dbReference type="InterPro" id="IPR010497">
    <property type="entry name" value="Epoxide_hydro_N"/>
</dbReference>
<evidence type="ECO:0000259" key="5">
    <source>
        <dbReference type="Pfam" id="PF06441"/>
    </source>
</evidence>
<feature type="active site" description="Proton donor" evidence="4">
    <location>
        <position position="306"/>
    </location>
</feature>
<gene>
    <name evidence="6" type="ORF">EPA93_02965</name>
</gene>
<dbReference type="Proteomes" id="UP000290365">
    <property type="component" value="Chromosome"/>
</dbReference>
<dbReference type="EMBL" id="CP035758">
    <property type="protein sequence ID" value="QBD75008.1"/>
    <property type="molecule type" value="Genomic_DNA"/>
</dbReference>
<dbReference type="SUPFAM" id="SSF53474">
    <property type="entry name" value="alpha/beta-Hydrolases"/>
    <property type="match status" value="1"/>
</dbReference>
<evidence type="ECO:0000313" key="6">
    <source>
        <dbReference type="EMBL" id="QBD75008.1"/>
    </source>
</evidence>
<keyword evidence="2" id="KW-0058">Aromatic hydrocarbons catabolism</keyword>
<feature type="domain" description="Epoxide hydrolase N-terminal" evidence="5">
    <location>
        <begin position="3"/>
        <end position="107"/>
    </location>
</feature>
<dbReference type="Pfam" id="PF06441">
    <property type="entry name" value="EHN"/>
    <property type="match status" value="1"/>
</dbReference>
<dbReference type="PRINTS" id="PR00412">
    <property type="entry name" value="EPOXHYDRLASE"/>
</dbReference>
<dbReference type="RefSeq" id="WP_129885607.1">
    <property type="nucleotide sequence ID" value="NZ_CP035758.1"/>
</dbReference>
<dbReference type="AlphaFoldDB" id="A0A4P6JIV7"/>
<dbReference type="Gene3D" id="3.40.50.1820">
    <property type="entry name" value="alpha/beta hydrolase"/>
    <property type="match status" value="1"/>
</dbReference>
<dbReference type="KEGG" id="kbs:EPA93_02965"/>
<dbReference type="InterPro" id="IPR029058">
    <property type="entry name" value="AB_hydrolase_fold"/>
</dbReference>
<dbReference type="GO" id="GO:0097176">
    <property type="term" value="P:epoxide metabolic process"/>
    <property type="evidence" value="ECO:0007669"/>
    <property type="project" value="TreeGrafter"/>
</dbReference>
<dbReference type="InterPro" id="IPR000639">
    <property type="entry name" value="Epox_hydrolase-like"/>
</dbReference>
<evidence type="ECO:0000256" key="1">
    <source>
        <dbReference type="ARBA" id="ARBA00010088"/>
    </source>
</evidence>
<dbReference type="PANTHER" id="PTHR21661:SF35">
    <property type="entry name" value="EPOXIDE HYDROLASE"/>
    <property type="match status" value="1"/>
</dbReference>
<comment type="similarity">
    <text evidence="1">Belongs to the peptidase S33 family.</text>
</comment>
<protein>
    <submittedName>
        <fullName evidence="6">Epoxide hydrolase</fullName>
    </submittedName>
</protein>
<reference evidence="6 7" key="1">
    <citation type="submission" date="2019-01" db="EMBL/GenBank/DDBJ databases">
        <title>Ktedonosporobacter rubrisoli SCAWS-G2.</title>
        <authorList>
            <person name="Huang Y."/>
            <person name="Yan B."/>
        </authorList>
    </citation>
    <scope>NUCLEOTIDE SEQUENCE [LARGE SCALE GENOMIC DNA]</scope>
    <source>
        <strain evidence="6 7">SCAWS-G2</strain>
    </source>
</reference>
<evidence type="ECO:0000256" key="4">
    <source>
        <dbReference type="PIRSR" id="PIRSR001112-1"/>
    </source>
</evidence>
<keyword evidence="3 6" id="KW-0378">Hydrolase</keyword>
<dbReference type="GO" id="GO:0004301">
    <property type="term" value="F:epoxide hydrolase activity"/>
    <property type="evidence" value="ECO:0007669"/>
    <property type="project" value="TreeGrafter"/>
</dbReference>
<feature type="active site" description="Proton acceptor" evidence="4">
    <location>
        <position position="358"/>
    </location>
</feature>
<dbReference type="PANTHER" id="PTHR21661">
    <property type="entry name" value="EPOXIDE HYDROLASE 1-RELATED"/>
    <property type="match status" value="1"/>
</dbReference>